<keyword evidence="2" id="KW-0699">rRNA-binding</keyword>
<comment type="function">
    <text evidence="2">Binds together with bS18 to 16S ribosomal RNA.</text>
</comment>
<gene>
    <name evidence="2 3" type="primary">rps6</name>
    <name evidence="3" type="ORF">ChtoCp_00072</name>
</gene>
<protein>
    <recommendedName>
        <fullName evidence="2">Small ribosomal subunit protein bS6c</fullName>
    </recommendedName>
</protein>
<dbReference type="GO" id="GO:0070181">
    <property type="term" value="F:small ribosomal subunit rRNA binding"/>
    <property type="evidence" value="ECO:0007669"/>
    <property type="project" value="TreeGrafter"/>
</dbReference>
<sequence length="108" mass="12680">MQEELKMYELVLFFKISLTEQELKTKIERYRDFLTGKGSQVMVKNNGKISLAYAIKNFDTAMYIQMIYLGNGQVIKQLDTELQRDESLLRFVTTKLLEQSVPEMFVKV</sequence>
<dbReference type="GO" id="GO:1990904">
    <property type="term" value="C:ribonucleoprotein complex"/>
    <property type="evidence" value="ECO:0007669"/>
    <property type="project" value="UniProtKB-KW"/>
</dbReference>
<dbReference type="AlphaFoldDB" id="A0A075DWU4"/>
<dbReference type="Gene3D" id="3.30.70.60">
    <property type="match status" value="1"/>
</dbReference>
<reference evidence="3" key="1">
    <citation type="journal article" date="2014" name="BMC Genomics">
        <title>The mitochondrial and chloroplast genomes of the haptophyte Chrysochromulina tobin contain unique repeat structures and gene profiles.</title>
        <authorList>
            <person name="Hovde B.T."/>
            <person name="Starkenburg S.R."/>
            <person name="Hunsperger H.M."/>
            <person name="Mercer L.D."/>
            <person name="Deodato C.R."/>
            <person name="Jha R.K."/>
            <person name="Chertkov O."/>
            <person name="Monnat R.J.Jr."/>
            <person name="Cattolico R.A."/>
        </authorList>
    </citation>
    <scope>NUCLEOTIDE SEQUENCE</scope>
    <source>
        <strain evidence="3">CCMP291</strain>
    </source>
</reference>
<evidence type="ECO:0000256" key="1">
    <source>
        <dbReference type="ARBA" id="ARBA00009512"/>
    </source>
</evidence>
<keyword evidence="2" id="KW-0687">Ribonucleoprotein</keyword>
<dbReference type="PANTHER" id="PTHR21011:SF1">
    <property type="entry name" value="SMALL RIBOSOMAL SUBUNIT PROTEIN BS6M"/>
    <property type="match status" value="1"/>
</dbReference>
<name>A0A075DWU4_9EUKA</name>
<evidence type="ECO:0000313" key="3">
    <source>
        <dbReference type="EMBL" id="AHY04357.1"/>
    </source>
</evidence>
<dbReference type="InterPro" id="IPR020814">
    <property type="entry name" value="Ribosomal_S6_plastid/chlpt"/>
</dbReference>
<keyword evidence="2 3" id="KW-0689">Ribosomal protein</keyword>
<keyword evidence="2" id="KW-0694">RNA-binding</keyword>
<geneLocation type="chloroplast" evidence="3"/>
<dbReference type="EMBL" id="KJ201907">
    <property type="protein sequence ID" value="AHY04357.1"/>
    <property type="molecule type" value="Genomic_DNA"/>
</dbReference>
<dbReference type="SUPFAM" id="SSF54995">
    <property type="entry name" value="Ribosomal protein S6"/>
    <property type="match status" value="1"/>
</dbReference>
<organism evidence="3">
    <name type="scientific">Chrysochromulina tobinii</name>
    <dbReference type="NCBI Taxonomy" id="1460289"/>
    <lineage>
        <taxon>Eukaryota</taxon>
        <taxon>Haptista</taxon>
        <taxon>Haptophyta</taxon>
        <taxon>Prymnesiophyceae</taxon>
        <taxon>Prymnesiales</taxon>
        <taxon>Chrysochromulinaceae</taxon>
        <taxon>Chrysochromulina</taxon>
    </lineage>
</organism>
<keyword evidence="3" id="KW-0934">Plastid</keyword>
<dbReference type="Pfam" id="PF01250">
    <property type="entry name" value="Ribosomal_S6"/>
    <property type="match status" value="1"/>
</dbReference>
<dbReference type="NCBIfam" id="TIGR00166">
    <property type="entry name" value="S6"/>
    <property type="match status" value="1"/>
</dbReference>
<dbReference type="GO" id="GO:0006412">
    <property type="term" value="P:translation"/>
    <property type="evidence" value="ECO:0007669"/>
    <property type="project" value="UniProtKB-UniRule"/>
</dbReference>
<comment type="similarity">
    <text evidence="1 2">Belongs to the bacterial ribosomal protein bS6 family.</text>
</comment>
<dbReference type="GO" id="GO:0009507">
    <property type="term" value="C:chloroplast"/>
    <property type="evidence" value="ECO:0007669"/>
    <property type="project" value="UniProtKB-SubCell"/>
</dbReference>
<dbReference type="InterPro" id="IPR014717">
    <property type="entry name" value="Transl_elong_EF1B/ribsomal_bS6"/>
</dbReference>
<dbReference type="InterPro" id="IPR035980">
    <property type="entry name" value="Ribosomal_bS6_sf"/>
</dbReference>
<dbReference type="GO" id="GO:0003735">
    <property type="term" value="F:structural constituent of ribosome"/>
    <property type="evidence" value="ECO:0007669"/>
    <property type="project" value="InterPro"/>
</dbReference>
<keyword evidence="3" id="KW-0150">Chloroplast</keyword>
<proteinExistence type="inferred from homology"/>
<reference evidence="3" key="2">
    <citation type="submission" date="2016-02" db="EMBL/GenBank/DDBJ databases">
        <authorList>
            <person name="Wen L."/>
            <person name="He K."/>
            <person name="Yang H."/>
        </authorList>
    </citation>
    <scope>NUCLEOTIDE SEQUENCE</scope>
    <source>
        <strain evidence="3">CCMP291</strain>
    </source>
</reference>
<dbReference type="GO" id="GO:0005840">
    <property type="term" value="C:ribosome"/>
    <property type="evidence" value="ECO:0007669"/>
    <property type="project" value="UniProtKB-KW"/>
</dbReference>
<evidence type="ECO:0000256" key="2">
    <source>
        <dbReference type="HAMAP-Rule" id="MF_00360"/>
    </source>
</evidence>
<dbReference type="HAMAP" id="MF_00360">
    <property type="entry name" value="Ribosomal_bS6"/>
    <property type="match status" value="1"/>
</dbReference>
<comment type="subcellular location">
    <subcellularLocation>
        <location evidence="2">Plastid</location>
        <location evidence="2">Chloroplast</location>
    </subcellularLocation>
</comment>
<dbReference type="InterPro" id="IPR000529">
    <property type="entry name" value="Ribosomal_bS6"/>
</dbReference>
<accession>A0A075DWU4</accession>
<dbReference type="PANTHER" id="PTHR21011">
    <property type="entry name" value="MITOCHONDRIAL 28S RIBOSOMAL PROTEIN S6"/>
    <property type="match status" value="1"/>
</dbReference>